<name>A0ACC2NI65_9HYME</name>
<evidence type="ECO:0000313" key="2">
    <source>
        <dbReference type="Proteomes" id="UP001239111"/>
    </source>
</evidence>
<gene>
    <name evidence="1" type="ORF">QAD02_001575</name>
</gene>
<dbReference type="EMBL" id="CM056743">
    <property type="protein sequence ID" value="KAJ8670316.1"/>
    <property type="molecule type" value="Genomic_DNA"/>
</dbReference>
<comment type="caution">
    <text evidence="1">The sequence shown here is derived from an EMBL/GenBank/DDBJ whole genome shotgun (WGS) entry which is preliminary data.</text>
</comment>
<proteinExistence type="predicted"/>
<sequence length="122" mass="14207">MVEKIEPQDATSPSILQQHFLAKSDVWSLACVIDEVFQRKLTWTLSPQNDDLEDDRDEMENKFKNGDLPDLSGLPEEIRKPFSKCFFYENKTAEGTSLVPFRNDPTKRSDMEELLENLPQWL</sequence>
<accession>A0ACC2NI65</accession>
<evidence type="ECO:0000313" key="1">
    <source>
        <dbReference type="EMBL" id="KAJ8670316.1"/>
    </source>
</evidence>
<keyword evidence="2" id="KW-1185">Reference proteome</keyword>
<reference evidence="1" key="1">
    <citation type="submission" date="2023-04" db="EMBL/GenBank/DDBJ databases">
        <title>A chromosome-level genome assembly of the parasitoid wasp Eretmocerus hayati.</title>
        <authorList>
            <person name="Zhong Y."/>
            <person name="Liu S."/>
            <person name="Liu Y."/>
        </authorList>
    </citation>
    <scope>NUCLEOTIDE SEQUENCE</scope>
    <source>
        <strain evidence="1">ZJU_SS_LIU_2023</strain>
    </source>
</reference>
<dbReference type="Proteomes" id="UP001239111">
    <property type="component" value="Chromosome 3"/>
</dbReference>
<organism evidence="1 2">
    <name type="scientific">Eretmocerus hayati</name>
    <dbReference type="NCBI Taxonomy" id="131215"/>
    <lineage>
        <taxon>Eukaryota</taxon>
        <taxon>Metazoa</taxon>
        <taxon>Ecdysozoa</taxon>
        <taxon>Arthropoda</taxon>
        <taxon>Hexapoda</taxon>
        <taxon>Insecta</taxon>
        <taxon>Pterygota</taxon>
        <taxon>Neoptera</taxon>
        <taxon>Endopterygota</taxon>
        <taxon>Hymenoptera</taxon>
        <taxon>Apocrita</taxon>
        <taxon>Proctotrupomorpha</taxon>
        <taxon>Chalcidoidea</taxon>
        <taxon>Aphelinidae</taxon>
        <taxon>Aphelininae</taxon>
        <taxon>Eretmocerus</taxon>
    </lineage>
</organism>
<protein>
    <submittedName>
        <fullName evidence="1">Uncharacterized protein</fullName>
    </submittedName>
</protein>